<dbReference type="PRINTS" id="PR00081">
    <property type="entry name" value="GDHRDH"/>
</dbReference>
<dbReference type="RefSeq" id="WP_284216508.1">
    <property type="nucleotide sequence ID" value="NZ_BSOT01000005.1"/>
</dbReference>
<evidence type="ECO:0000313" key="2">
    <source>
        <dbReference type="EMBL" id="GLR70202.1"/>
    </source>
</evidence>
<dbReference type="Proteomes" id="UP001156601">
    <property type="component" value="Unassembled WGS sequence"/>
</dbReference>
<dbReference type="Gene3D" id="3.40.50.720">
    <property type="entry name" value="NAD(P)-binding Rossmann-like Domain"/>
    <property type="match status" value="1"/>
</dbReference>
<reference evidence="2" key="1">
    <citation type="journal article" date="2014" name="Int. J. Syst. Evol. Microbiol.">
        <title>Complete genome sequence of Corynebacterium casei LMG S-19264T (=DSM 44701T), isolated from a smear-ripened cheese.</title>
        <authorList>
            <consortium name="US DOE Joint Genome Institute (JGI-PGF)"/>
            <person name="Walter F."/>
            <person name="Albersmeier A."/>
            <person name="Kalinowski J."/>
            <person name="Ruckert C."/>
        </authorList>
    </citation>
    <scope>NUCLEOTIDE SEQUENCE</scope>
    <source>
        <strain evidence="2">NBRC 110023</strain>
    </source>
</reference>
<dbReference type="EMBL" id="BSOT01000005">
    <property type="protein sequence ID" value="GLR70202.1"/>
    <property type="molecule type" value="Genomic_DNA"/>
</dbReference>
<evidence type="ECO:0000256" key="1">
    <source>
        <dbReference type="ARBA" id="ARBA00006484"/>
    </source>
</evidence>
<evidence type="ECO:0000313" key="3">
    <source>
        <dbReference type="Proteomes" id="UP001156601"/>
    </source>
</evidence>
<dbReference type="PANTHER" id="PTHR42879:SF2">
    <property type="entry name" value="3-OXOACYL-[ACYL-CARRIER-PROTEIN] REDUCTASE FABG"/>
    <property type="match status" value="1"/>
</dbReference>
<dbReference type="FunFam" id="3.40.50.720:FF:000084">
    <property type="entry name" value="Short-chain dehydrogenase reductase"/>
    <property type="match status" value="1"/>
</dbReference>
<dbReference type="CDD" id="cd05233">
    <property type="entry name" value="SDR_c"/>
    <property type="match status" value="1"/>
</dbReference>
<name>A0AA37WHT8_9ALTE</name>
<dbReference type="SUPFAM" id="SSF51735">
    <property type="entry name" value="NAD(P)-binding Rossmann-fold domains"/>
    <property type="match status" value="1"/>
</dbReference>
<comment type="caution">
    <text evidence="2">The sequence shown here is derived from an EMBL/GenBank/DDBJ whole genome shotgun (WGS) entry which is preliminary data.</text>
</comment>
<gene>
    <name evidence="2" type="ORF">GCM10007852_11100</name>
</gene>
<accession>A0AA37WHT8</accession>
<dbReference type="Pfam" id="PF13561">
    <property type="entry name" value="adh_short_C2"/>
    <property type="match status" value="1"/>
</dbReference>
<dbReference type="PANTHER" id="PTHR42879">
    <property type="entry name" value="3-OXOACYL-(ACYL-CARRIER-PROTEIN) REDUCTASE"/>
    <property type="match status" value="1"/>
</dbReference>
<sequence>MTTSMVITGGSSGIGAAIVQKFLALGYRVFNLDIVAGTVHNCDASVQVENDASRQYHHVQCDVSNYAAVKSAIESISSEHEIEVLVCNAGKHLSATIENTSEEELLALFNLNVKGAVSAIQSSLPSMKSNNFGRIILVASDQAIVGKTNSFAYNLTKHALASIAKTTALDYADYGITANAVCPGTIDTPLYRRAIQNYCDRSGRDVEEVHIEEAQLQPVGRVGLSEEVAEYVSFLAKKSSGFITGSLQIIDGGYTAR</sequence>
<protein>
    <submittedName>
        <fullName evidence="2">Oxidoreductase</fullName>
    </submittedName>
</protein>
<dbReference type="InterPro" id="IPR036291">
    <property type="entry name" value="NAD(P)-bd_dom_sf"/>
</dbReference>
<proteinExistence type="inferred from homology"/>
<organism evidence="2 3">
    <name type="scientific">Agaribacter marinus</name>
    <dbReference type="NCBI Taxonomy" id="1431249"/>
    <lineage>
        <taxon>Bacteria</taxon>
        <taxon>Pseudomonadati</taxon>
        <taxon>Pseudomonadota</taxon>
        <taxon>Gammaproteobacteria</taxon>
        <taxon>Alteromonadales</taxon>
        <taxon>Alteromonadaceae</taxon>
        <taxon>Agaribacter</taxon>
    </lineage>
</organism>
<comment type="similarity">
    <text evidence="1">Belongs to the short-chain dehydrogenases/reductases (SDR) family.</text>
</comment>
<reference evidence="2" key="2">
    <citation type="submission" date="2023-01" db="EMBL/GenBank/DDBJ databases">
        <title>Draft genome sequence of Agaribacter marinus strain NBRC 110023.</title>
        <authorList>
            <person name="Sun Q."/>
            <person name="Mori K."/>
        </authorList>
    </citation>
    <scope>NUCLEOTIDE SEQUENCE</scope>
    <source>
        <strain evidence="2">NBRC 110023</strain>
    </source>
</reference>
<dbReference type="InterPro" id="IPR002347">
    <property type="entry name" value="SDR_fam"/>
</dbReference>
<keyword evidence="3" id="KW-1185">Reference proteome</keyword>
<dbReference type="InterPro" id="IPR050259">
    <property type="entry name" value="SDR"/>
</dbReference>
<dbReference type="AlphaFoldDB" id="A0AA37WHT8"/>